<keyword evidence="1" id="KW-0732">Signal</keyword>
<evidence type="ECO:0000256" key="1">
    <source>
        <dbReference type="SAM" id="SignalP"/>
    </source>
</evidence>
<organism evidence="2 3">
    <name type="scientific">Nocardia seriolae</name>
    <dbReference type="NCBI Taxonomy" id="37332"/>
    <lineage>
        <taxon>Bacteria</taxon>
        <taxon>Bacillati</taxon>
        <taxon>Actinomycetota</taxon>
        <taxon>Actinomycetes</taxon>
        <taxon>Mycobacteriales</taxon>
        <taxon>Nocardiaceae</taxon>
        <taxon>Nocardia</taxon>
    </lineage>
</organism>
<protein>
    <submittedName>
        <fullName evidence="2">Uncharacterized protein</fullName>
    </submittedName>
</protein>
<proteinExistence type="predicted"/>
<evidence type="ECO:0000313" key="3">
    <source>
        <dbReference type="Proteomes" id="UP000180166"/>
    </source>
</evidence>
<feature type="chain" id="PRO_5044853846" evidence="1">
    <location>
        <begin position="24"/>
        <end position="119"/>
    </location>
</feature>
<evidence type="ECO:0000313" key="2">
    <source>
        <dbReference type="EMBL" id="APB00276.1"/>
    </source>
</evidence>
<accession>A0ABC8B159</accession>
<dbReference type="AlphaFoldDB" id="A0ABC8B159"/>
<name>A0ABC8B159_9NOCA</name>
<dbReference type="Proteomes" id="UP000180166">
    <property type="component" value="Chromosome"/>
</dbReference>
<reference evidence="2 3" key="1">
    <citation type="submission" date="2016-10" db="EMBL/GenBank/DDBJ databases">
        <title>Genome sequence of Nocardia seriolae strain EM150506, isolated from Anguila japonica.</title>
        <authorList>
            <person name="Han H.-J."/>
        </authorList>
    </citation>
    <scope>NUCLEOTIDE SEQUENCE [LARGE SCALE GENOMIC DNA]</scope>
    <source>
        <strain evidence="2 3">EM150506</strain>
    </source>
</reference>
<feature type="signal peptide" evidence="1">
    <location>
        <begin position="1"/>
        <end position="23"/>
    </location>
</feature>
<dbReference type="KEGG" id="nsr:NS506_06240"/>
<dbReference type="EMBL" id="CP017839">
    <property type="protein sequence ID" value="APB00276.1"/>
    <property type="molecule type" value="Genomic_DNA"/>
</dbReference>
<gene>
    <name evidence="2" type="ORF">NS506_06240</name>
</gene>
<sequence>MRRVFGAGAAGATFVMAIGVAGAAPGDVSNGDPNVVAQQQIRQVAVGADIGADTWVFAPPAGGLACYWGYVPYPGHDAAGKPYTPWTDTIRAVGPAGWTERLDPGAVIETNCYMRRAGA</sequence>
<dbReference type="RefSeq" id="WP_158660835.1">
    <property type="nucleotide sequence ID" value="NZ_CP017839.1"/>
</dbReference>